<comment type="caution">
    <text evidence="2">The sequence shown here is derived from an EMBL/GenBank/DDBJ whole genome shotgun (WGS) entry which is preliminary data.</text>
</comment>
<reference evidence="2 3" key="1">
    <citation type="journal article" date="2018" name="Evol. Lett.">
        <title>Horizontal gene cluster transfer increased hallucinogenic mushroom diversity.</title>
        <authorList>
            <person name="Reynolds H.T."/>
            <person name="Vijayakumar V."/>
            <person name="Gluck-Thaler E."/>
            <person name="Korotkin H.B."/>
            <person name="Matheny P.B."/>
            <person name="Slot J.C."/>
        </authorList>
    </citation>
    <scope>NUCLEOTIDE SEQUENCE [LARGE SCALE GENOMIC DNA]</scope>
    <source>
        <strain evidence="2 3">2629</strain>
    </source>
</reference>
<evidence type="ECO:0000256" key="1">
    <source>
        <dbReference type="SAM" id="MobiDB-lite"/>
    </source>
</evidence>
<accession>A0A409YDZ9</accession>
<proteinExistence type="predicted"/>
<dbReference type="InParanoid" id="A0A409YDZ9"/>
<dbReference type="AlphaFoldDB" id="A0A409YDZ9"/>
<protein>
    <submittedName>
        <fullName evidence="2">Uncharacterized protein</fullName>
    </submittedName>
</protein>
<sequence length="219" mass="23038">MGSSASKAARKHPSNAAQAAARTATPNIAARPRPSLNSGSNPLAETHKSEAIQRDAGDPDFLANLQKLGQVKVDHHMKTIRPDPQNTRLFETRSKAESPSFSPSSSSPASFASTQSPASYAPGALRPNTLPAISLSALLDKRKSKPTLSSAEQAALAKEYNLAPDVLENLVKYVNSPSISRASIRSVKVKDSKGGAGGKEGEEEIIATAVWVEPKISSS</sequence>
<name>A0A409YDZ9_9AGAR</name>
<gene>
    <name evidence="2" type="ORF">CVT24_006048</name>
</gene>
<feature type="compositionally biased region" description="Low complexity" evidence="1">
    <location>
        <begin position="15"/>
        <end position="34"/>
    </location>
</feature>
<organism evidence="2 3">
    <name type="scientific">Panaeolus cyanescens</name>
    <dbReference type="NCBI Taxonomy" id="181874"/>
    <lineage>
        <taxon>Eukaryota</taxon>
        <taxon>Fungi</taxon>
        <taxon>Dikarya</taxon>
        <taxon>Basidiomycota</taxon>
        <taxon>Agaricomycotina</taxon>
        <taxon>Agaricomycetes</taxon>
        <taxon>Agaricomycetidae</taxon>
        <taxon>Agaricales</taxon>
        <taxon>Agaricineae</taxon>
        <taxon>Galeropsidaceae</taxon>
        <taxon>Panaeolus</taxon>
    </lineage>
</organism>
<evidence type="ECO:0000313" key="3">
    <source>
        <dbReference type="Proteomes" id="UP000284842"/>
    </source>
</evidence>
<dbReference type="Proteomes" id="UP000284842">
    <property type="component" value="Unassembled WGS sequence"/>
</dbReference>
<feature type="compositionally biased region" description="Basic and acidic residues" evidence="1">
    <location>
        <begin position="72"/>
        <end position="81"/>
    </location>
</feature>
<dbReference type="OrthoDB" id="4085451at2759"/>
<evidence type="ECO:0000313" key="2">
    <source>
        <dbReference type="EMBL" id="PPR01221.1"/>
    </source>
</evidence>
<feature type="region of interest" description="Disordered" evidence="1">
    <location>
        <begin position="1"/>
        <end position="126"/>
    </location>
</feature>
<dbReference type="EMBL" id="NHTK01001264">
    <property type="protein sequence ID" value="PPR01221.1"/>
    <property type="molecule type" value="Genomic_DNA"/>
</dbReference>
<feature type="compositionally biased region" description="Basic and acidic residues" evidence="1">
    <location>
        <begin position="45"/>
        <end position="57"/>
    </location>
</feature>
<feature type="compositionally biased region" description="Low complexity" evidence="1">
    <location>
        <begin position="97"/>
        <end position="119"/>
    </location>
</feature>
<keyword evidence="3" id="KW-1185">Reference proteome</keyword>